<evidence type="ECO:0000313" key="3">
    <source>
        <dbReference type="Proteomes" id="UP000282818"/>
    </source>
</evidence>
<dbReference type="GO" id="GO:0009401">
    <property type="term" value="P:phosphoenolpyruvate-dependent sugar phosphotransferase system"/>
    <property type="evidence" value="ECO:0007669"/>
    <property type="project" value="InterPro"/>
</dbReference>
<dbReference type="InterPro" id="IPR002178">
    <property type="entry name" value="PTS_EIIA_type-2_dom"/>
</dbReference>
<dbReference type="AlphaFoldDB" id="A0A437Q7Z9"/>
<name>A0A437Q7Z9_9GAMM</name>
<dbReference type="InterPro" id="IPR006320">
    <property type="entry name" value="PTS_Nitro_regul"/>
</dbReference>
<organism evidence="2 3">
    <name type="scientific">Neptunomonas marina</name>
    <dbReference type="NCBI Taxonomy" id="1815562"/>
    <lineage>
        <taxon>Bacteria</taxon>
        <taxon>Pseudomonadati</taxon>
        <taxon>Pseudomonadota</taxon>
        <taxon>Gammaproteobacteria</taxon>
        <taxon>Oceanospirillales</taxon>
        <taxon>Oceanospirillaceae</taxon>
        <taxon>Neptunomonas</taxon>
    </lineage>
</organism>
<proteinExistence type="predicted"/>
<dbReference type="SUPFAM" id="SSF55804">
    <property type="entry name" value="Phoshotransferase/anion transport protein"/>
    <property type="match status" value="1"/>
</dbReference>
<dbReference type="InterPro" id="IPR051541">
    <property type="entry name" value="PTS_SugarTrans_NitroReg"/>
</dbReference>
<evidence type="ECO:0000313" key="2">
    <source>
        <dbReference type="EMBL" id="RVU30675.1"/>
    </source>
</evidence>
<dbReference type="NCBIfam" id="TIGR01419">
    <property type="entry name" value="nitro_reg_IIA"/>
    <property type="match status" value="1"/>
</dbReference>
<dbReference type="Proteomes" id="UP000282818">
    <property type="component" value="Unassembled WGS sequence"/>
</dbReference>
<dbReference type="GO" id="GO:0008982">
    <property type="term" value="F:protein-N(PI)-phosphohistidine-sugar phosphotransferase activity"/>
    <property type="evidence" value="ECO:0007669"/>
    <property type="project" value="InterPro"/>
</dbReference>
<accession>A0A437Q7Z9</accession>
<keyword evidence="3" id="KW-1185">Reference proteome</keyword>
<dbReference type="CDD" id="cd00211">
    <property type="entry name" value="PTS_IIA_fru"/>
    <property type="match status" value="1"/>
</dbReference>
<dbReference type="PANTHER" id="PTHR47738">
    <property type="entry name" value="PTS SYSTEM FRUCTOSE-LIKE EIIA COMPONENT-RELATED"/>
    <property type="match status" value="1"/>
</dbReference>
<dbReference type="PANTHER" id="PTHR47738:SF1">
    <property type="entry name" value="NITROGEN REGULATORY PROTEIN"/>
    <property type="match status" value="1"/>
</dbReference>
<dbReference type="PROSITE" id="PS51094">
    <property type="entry name" value="PTS_EIIA_TYPE_2"/>
    <property type="match status" value="1"/>
</dbReference>
<comment type="caution">
    <text evidence="2">The sequence shown here is derived from an EMBL/GenBank/DDBJ whole genome shotgun (WGS) entry which is preliminary data.</text>
</comment>
<dbReference type="RefSeq" id="WP_127694211.1">
    <property type="nucleotide sequence ID" value="NZ_SACQ01000004.1"/>
</dbReference>
<dbReference type="InterPro" id="IPR016152">
    <property type="entry name" value="PTrfase/Anion_transptr"/>
</dbReference>
<gene>
    <name evidence="2" type="primary">ptsN</name>
    <name evidence="2" type="ORF">EOE65_10190</name>
</gene>
<dbReference type="Gene3D" id="3.40.930.10">
    <property type="entry name" value="Mannitol-specific EII, Chain A"/>
    <property type="match status" value="1"/>
</dbReference>
<reference evidence="2 3" key="1">
    <citation type="submission" date="2019-01" db="EMBL/GenBank/DDBJ databases">
        <authorList>
            <person name="Chen W.-M."/>
        </authorList>
    </citation>
    <scope>NUCLEOTIDE SEQUENCE [LARGE SCALE GENOMIC DNA]</scope>
    <source>
        <strain evidence="2 3">HPM-16</strain>
    </source>
</reference>
<protein>
    <submittedName>
        <fullName evidence="2">PTS IIA-like nitrogen-regulatory protein PtsN</fullName>
    </submittedName>
</protein>
<dbReference type="GO" id="GO:0030295">
    <property type="term" value="F:protein kinase activator activity"/>
    <property type="evidence" value="ECO:0007669"/>
    <property type="project" value="TreeGrafter"/>
</dbReference>
<evidence type="ECO:0000259" key="1">
    <source>
        <dbReference type="PROSITE" id="PS51094"/>
    </source>
</evidence>
<sequence>MSILSLLSSDRVFNNLEGGSKKRTLEIISEHLAQSHSDLAEEAVFSGLINRERLGSTGIGDGVAIPHCRLPGLQEAVGVFVRLATPVDFDAIDNRPVDLMFFLLVPEDACDQHLATLGALAEAFSKEENRNKMRSAASDSELMQILESTFN</sequence>
<dbReference type="Pfam" id="PF00359">
    <property type="entry name" value="PTS_EIIA_2"/>
    <property type="match status" value="1"/>
</dbReference>
<feature type="domain" description="PTS EIIA type-2" evidence="1">
    <location>
        <begin position="5"/>
        <end position="149"/>
    </location>
</feature>
<dbReference type="EMBL" id="SACQ01000004">
    <property type="protein sequence ID" value="RVU30675.1"/>
    <property type="molecule type" value="Genomic_DNA"/>
</dbReference>